<dbReference type="InterPro" id="IPR003827">
    <property type="entry name" value="tRNA_yW-synthesising"/>
</dbReference>
<dbReference type="EMBL" id="CASHTH010001490">
    <property type="protein sequence ID" value="CAI8016006.1"/>
    <property type="molecule type" value="Genomic_DNA"/>
</dbReference>
<evidence type="ECO:0000256" key="8">
    <source>
        <dbReference type="ARBA" id="ARBA00022694"/>
    </source>
</evidence>
<evidence type="ECO:0000256" key="6">
    <source>
        <dbReference type="ARBA" id="ARBA00022679"/>
    </source>
</evidence>
<sequence>MCADFAEDKARVLGGVDLSRKGSVDAAILPLVGYLNRLDCYYSTSSCSGRLVLFAEGEEQRKKGCSWLLVSHDPLEPAQLEEALRCERLGEHTGYVYFKFEPFVLHVMCATLSDARLMLQTAVASGFRNSGLSCGKKERWMVAGEREEAQISHVFSQLVRSTHSLEVPLAHDNTLLTTTEYRRHVVDIGNAKLRENLQRVDRFHRELTGAIERRDRDINIEKKIKSYTGRRKTTKPSDSPQPSQLIENESDTDDEIATLFS</sequence>
<evidence type="ECO:0000259" key="13">
    <source>
        <dbReference type="Pfam" id="PF02676"/>
    </source>
</evidence>
<comment type="catalytic activity">
    <reaction evidence="11">
        <text>4-demethyl-7-[(3S)-3-amino-3-carboxypropyl]wyosine(37) in tRNA(Phe) + S-adenosyl-L-methionine = 7-[(3S)-3-amino-3-carboxypropyl]wyosine(37) in tRNA(Phe) + S-adenosyl-L-homocysteine + H(+)</text>
        <dbReference type="Rhea" id="RHEA:36635"/>
        <dbReference type="Rhea" id="RHEA-COMP:10378"/>
        <dbReference type="Rhea" id="RHEA-COMP:10379"/>
        <dbReference type="ChEBI" id="CHEBI:15378"/>
        <dbReference type="ChEBI" id="CHEBI:57856"/>
        <dbReference type="ChEBI" id="CHEBI:59789"/>
        <dbReference type="ChEBI" id="CHEBI:73543"/>
        <dbReference type="ChEBI" id="CHEBI:73550"/>
        <dbReference type="EC" id="2.1.1.282"/>
    </reaction>
</comment>
<dbReference type="AlphaFoldDB" id="A0AA35RSZ5"/>
<protein>
    <recommendedName>
        <fullName evidence="4">tRNA wybutosine-synthesizing protein 3 homolog</fullName>
        <ecNumber evidence="3">2.1.1.282</ecNumber>
    </recommendedName>
    <alternativeName>
        <fullName evidence="10">tRNA(Phe) 7-((3-amino-3-carboxypropyl)-4-demethylwyosine(37)-N(4))-methyltransferase</fullName>
    </alternativeName>
</protein>
<dbReference type="Proteomes" id="UP001174909">
    <property type="component" value="Unassembled WGS sequence"/>
</dbReference>
<dbReference type="GO" id="GO:0032259">
    <property type="term" value="P:methylation"/>
    <property type="evidence" value="ECO:0007669"/>
    <property type="project" value="UniProtKB-KW"/>
</dbReference>
<comment type="similarity">
    <text evidence="2">Belongs to the TYW3 family.</text>
</comment>
<reference evidence="14" key="1">
    <citation type="submission" date="2023-03" db="EMBL/GenBank/DDBJ databases">
        <authorList>
            <person name="Steffen K."/>
            <person name="Cardenas P."/>
        </authorList>
    </citation>
    <scope>NUCLEOTIDE SEQUENCE</scope>
</reference>
<proteinExistence type="inferred from homology"/>
<keyword evidence="8" id="KW-0819">tRNA processing</keyword>
<organism evidence="14 15">
    <name type="scientific">Geodia barretti</name>
    <name type="common">Barrett's horny sponge</name>
    <dbReference type="NCBI Taxonomy" id="519541"/>
    <lineage>
        <taxon>Eukaryota</taxon>
        <taxon>Metazoa</taxon>
        <taxon>Porifera</taxon>
        <taxon>Demospongiae</taxon>
        <taxon>Heteroscleromorpha</taxon>
        <taxon>Tetractinellida</taxon>
        <taxon>Astrophorina</taxon>
        <taxon>Geodiidae</taxon>
        <taxon>Geodia</taxon>
    </lineage>
</organism>
<keyword evidence="5" id="KW-0489">Methyltransferase</keyword>
<comment type="pathway">
    <text evidence="1">tRNA modification; wybutosine-tRNA(Phe) biosynthesis.</text>
</comment>
<keyword evidence="6" id="KW-0808">Transferase</keyword>
<evidence type="ECO:0000313" key="14">
    <source>
        <dbReference type="EMBL" id="CAI8016006.1"/>
    </source>
</evidence>
<dbReference type="PANTHER" id="PTHR48418:SF1">
    <property type="entry name" value="TRNA WYBUTOSINE-SYNTHESIZING PROTEIN 3"/>
    <property type="match status" value="1"/>
</dbReference>
<feature type="compositionally biased region" description="Acidic residues" evidence="12">
    <location>
        <begin position="248"/>
        <end position="261"/>
    </location>
</feature>
<gene>
    <name evidence="14" type="ORF">GBAR_LOCUS9873</name>
</gene>
<evidence type="ECO:0000256" key="7">
    <source>
        <dbReference type="ARBA" id="ARBA00022691"/>
    </source>
</evidence>
<dbReference type="Gene3D" id="3.30.1960.10">
    <property type="entry name" value="tRNA wybutosine-synthesizing-like"/>
    <property type="match status" value="1"/>
</dbReference>
<dbReference type="InterPro" id="IPR036602">
    <property type="entry name" value="tRNA_yW-synthesising-like_sf"/>
</dbReference>
<keyword evidence="7" id="KW-0949">S-adenosyl-L-methionine</keyword>
<dbReference type="GO" id="GO:0008168">
    <property type="term" value="F:methyltransferase activity"/>
    <property type="evidence" value="ECO:0007669"/>
    <property type="project" value="UniProtKB-KW"/>
</dbReference>
<comment type="function">
    <text evidence="9">Probable S-adenosyl-L-methionine-dependent methyltransferase that acts as a component of the wybutosine biosynthesis pathway. Wybutosine is a hyper modified guanosine with a tricyclic base found at the 3'-position adjacent to the anticodon of eukaryotic phenylalanine tRNA.</text>
</comment>
<feature type="compositionally biased region" description="Polar residues" evidence="12">
    <location>
        <begin position="236"/>
        <end position="247"/>
    </location>
</feature>
<keyword evidence="15" id="KW-1185">Reference proteome</keyword>
<evidence type="ECO:0000256" key="1">
    <source>
        <dbReference type="ARBA" id="ARBA00004797"/>
    </source>
</evidence>
<evidence type="ECO:0000256" key="11">
    <source>
        <dbReference type="ARBA" id="ARBA00049202"/>
    </source>
</evidence>
<evidence type="ECO:0000256" key="10">
    <source>
        <dbReference type="ARBA" id="ARBA00030554"/>
    </source>
</evidence>
<evidence type="ECO:0000256" key="9">
    <source>
        <dbReference type="ARBA" id="ARBA00025378"/>
    </source>
</evidence>
<dbReference type="PANTHER" id="PTHR48418">
    <property type="entry name" value="TRNA WYBUTOSINE-SYNTHESIZING PROTEIN 3"/>
    <property type="match status" value="1"/>
</dbReference>
<comment type="caution">
    <text evidence="14">The sequence shown here is derived from an EMBL/GenBank/DDBJ whole genome shotgun (WGS) entry which is preliminary data.</text>
</comment>
<evidence type="ECO:0000256" key="3">
    <source>
        <dbReference type="ARBA" id="ARBA00012750"/>
    </source>
</evidence>
<evidence type="ECO:0000256" key="2">
    <source>
        <dbReference type="ARBA" id="ARBA00008569"/>
    </source>
</evidence>
<feature type="domain" description="tRNA wybutosine-synthesizing protein" evidence="13">
    <location>
        <begin position="14"/>
        <end position="207"/>
    </location>
</feature>
<dbReference type="SUPFAM" id="SSF111278">
    <property type="entry name" value="SSo0622-like"/>
    <property type="match status" value="1"/>
</dbReference>
<name>A0AA35RSZ5_GEOBA</name>
<accession>A0AA35RSZ5</accession>
<dbReference type="Pfam" id="PF02676">
    <property type="entry name" value="TYW3"/>
    <property type="match status" value="1"/>
</dbReference>
<evidence type="ECO:0000256" key="4">
    <source>
        <dbReference type="ARBA" id="ARBA00016536"/>
    </source>
</evidence>
<dbReference type="GO" id="GO:0008033">
    <property type="term" value="P:tRNA processing"/>
    <property type="evidence" value="ECO:0007669"/>
    <property type="project" value="UniProtKB-KW"/>
</dbReference>
<evidence type="ECO:0000256" key="5">
    <source>
        <dbReference type="ARBA" id="ARBA00022603"/>
    </source>
</evidence>
<dbReference type="EC" id="2.1.1.282" evidence="3"/>
<evidence type="ECO:0000256" key="12">
    <source>
        <dbReference type="SAM" id="MobiDB-lite"/>
    </source>
</evidence>
<feature type="region of interest" description="Disordered" evidence="12">
    <location>
        <begin position="224"/>
        <end position="261"/>
    </location>
</feature>
<evidence type="ECO:0000313" key="15">
    <source>
        <dbReference type="Proteomes" id="UP001174909"/>
    </source>
</evidence>